<dbReference type="InterPro" id="IPR015813">
    <property type="entry name" value="Pyrv/PenolPyrv_kinase-like_dom"/>
</dbReference>
<dbReference type="PANTHER" id="PTHR42905">
    <property type="entry name" value="PHOSPHOENOLPYRUVATE CARBOXYLASE"/>
    <property type="match status" value="1"/>
</dbReference>
<dbReference type="AlphaFoldDB" id="B1G5X6"/>
<sequence>MSRPRTLAAPGTFDPLSALQVQRAGFEVAYVGSYALSTSVGQPDVGWLDLTTLCARLAEFCDVLSIPLIADAEGGFFNATGIGKTIRALERTGVSAIHIEDHVSGKHTNMPKAVLSTREMVQKIRAALDAREDPNFQIIARTDIADVTGSPLDALERMLAYLDAGADAVMPGALDVAQLATIRARIPGKVVLVNTAGASVADEQAAGVDVAIYHGLCLQAAQHAIEQSLRTFTEQRDIRALDGSLASSAALDALTGYEDFNRRAAEYGLIDP</sequence>
<accession>B1G5X6</accession>
<name>B1G5X6_PARG4</name>
<reference evidence="1 2" key="1">
    <citation type="submission" date="2008-03" db="EMBL/GenBank/DDBJ databases">
        <title>Sequencing of the draft genome and assembly of Burkholderia graminis C4D1M.</title>
        <authorList>
            <consortium name="US DOE Joint Genome Institute (JGI-PGF)"/>
            <person name="Copeland A."/>
            <person name="Lucas S."/>
            <person name="Lapidus A."/>
            <person name="Glavina del Rio T."/>
            <person name="Dalin E."/>
            <person name="Tice H."/>
            <person name="Bruce D."/>
            <person name="Goodwin L."/>
            <person name="Pitluck S."/>
            <person name="Larimer F."/>
            <person name="Land M.L."/>
            <person name="Hauser L."/>
            <person name="Tiedje J."/>
            <person name="Richardson P."/>
        </authorList>
    </citation>
    <scope>NUCLEOTIDE SEQUENCE [LARGE SCALE GENOMIC DNA]</scope>
    <source>
        <strain evidence="2">ATCC 700544 / DSM 17151 / LMG 18924 / NCIMB 13744 / C4D1M</strain>
    </source>
</reference>
<proteinExistence type="predicted"/>
<dbReference type="Gene3D" id="3.20.20.60">
    <property type="entry name" value="Phosphoenolpyruvate-binding domains"/>
    <property type="match status" value="1"/>
</dbReference>
<organism evidence="1 2">
    <name type="scientific">Paraburkholderia graminis (strain ATCC 700544 / DSM 17151 / LMG 18924 / NCIMB 13744 / C4D1M)</name>
    <dbReference type="NCBI Taxonomy" id="396598"/>
    <lineage>
        <taxon>Bacteria</taxon>
        <taxon>Pseudomonadati</taxon>
        <taxon>Pseudomonadota</taxon>
        <taxon>Betaproteobacteria</taxon>
        <taxon>Burkholderiales</taxon>
        <taxon>Burkholderiaceae</taxon>
        <taxon>Paraburkholderia</taxon>
    </lineage>
</organism>
<dbReference type="GO" id="GO:0016833">
    <property type="term" value="F:oxo-acid-lyase activity"/>
    <property type="evidence" value="ECO:0007669"/>
    <property type="project" value="UniProtKB-ARBA"/>
</dbReference>
<dbReference type="Proteomes" id="UP000005045">
    <property type="component" value="Unassembled WGS sequence"/>
</dbReference>
<dbReference type="CDD" id="cd00377">
    <property type="entry name" value="ICL_PEPM"/>
    <property type="match status" value="1"/>
</dbReference>
<dbReference type="RefSeq" id="WP_006051439.1">
    <property type="nucleotide sequence ID" value="NZ_ABLD01000018.1"/>
</dbReference>
<dbReference type="OrthoDB" id="9771433at2"/>
<protein>
    <submittedName>
        <fullName evidence="1">Carboxyvinyl-carboxyphosphonate phosphorylmutase</fullName>
    </submittedName>
</protein>
<gene>
    <name evidence="1" type="ORF">BgramDRAFT_4867</name>
</gene>
<evidence type="ECO:0000313" key="1">
    <source>
        <dbReference type="EMBL" id="EDT08445.1"/>
    </source>
</evidence>
<dbReference type="InterPro" id="IPR039556">
    <property type="entry name" value="ICL/PEPM"/>
</dbReference>
<dbReference type="SUPFAM" id="SSF51621">
    <property type="entry name" value="Phosphoenolpyruvate/pyruvate domain"/>
    <property type="match status" value="1"/>
</dbReference>
<comment type="caution">
    <text evidence="1">The sequence shown here is derived from an EMBL/GenBank/DDBJ whole genome shotgun (WGS) entry which is preliminary data.</text>
</comment>
<dbReference type="PANTHER" id="PTHR42905:SF5">
    <property type="entry name" value="CARBOXYVINYL-CARBOXYPHOSPHONATE PHOSPHORYLMUTASE, CHLOROPLASTIC"/>
    <property type="match status" value="1"/>
</dbReference>
<evidence type="ECO:0000313" key="2">
    <source>
        <dbReference type="Proteomes" id="UP000005045"/>
    </source>
</evidence>
<keyword evidence="2" id="KW-1185">Reference proteome</keyword>
<dbReference type="EMBL" id="ABLD01000018">
    <property type="protein sequence ID" value="EDT08445.1"/>
    <property type="molecule type" value="Genomic_DNA"/>
</dbReference>
<dbReference type="InterPro" id="IPR040442">
    <property type="entry name" value="Pyrv_kinase-like_dom_sf"/>
</dbReference>
<dbReference type="Pfam" id="PF13714">
    <property type="entry name" value="PEP_mutase"/>
    <property type="match status" value="1"/>
</dbReference>